<dbReference type="Proteomes" id="UP001597218">
    <property type="component" value="Unassembled WGS sequence"/>
</dbReference>
<organism evidence="3 4">
    <name type="scientific">Sporosarcina siberiensis</name>
    <dbReference type="NCBI Taxonomy" id="1365606"/>
    <lineage>
        <taxon>Bacteria</taxon>
        <taxon>Bacillati</taxon>
        <taxon>Bacillota</taxon>
        <taxon>Bacilli</taxon>
        <taxon>Bacillales</taxon>
        <taxon>Caryophanaceae</taxon>
        <taxon>Sporosarcina</taxon>
    </lineage>
</organism>
<keyword evidence="4" id="KW-1185">Reference proteome</keyword>
<evidence type="ECO:0000256" key="1">
    <source>
        <dbReference type="PROSITE-ProRule" id="PRU00325"/>
    </source>
</evidence>
<dbReference type="PROSITE" id="PS50966">
    <property type="entry name" value="ZF_SWIM"/>
    <property type="match status" value="1"/>
</dbReference>
<dbReference type="RefSeq" id="WP_381535548.1">
    <property type="nucleotide sequence ID" value="NZ_JBHUGI010000004.1"/>
</dbReference>
<proteinExistence type="predicted"/>
<name>A0ABW4SC43_9BACL</name>
<feature type="domain" description="SWIM-type" evidence="2">
    <location>
        <begin position="48"/>
        <end position="86"/>
    </location>
</feature>
<evidence type="ECO:0000313" key="4">
    <source>
        <dbReference type="Proteomes" id="UP001597218"/>
    </source>
</evidence>
<evidence type="ECO:0000259" key="2">
    <source>
        <dbReference type="PROSITE" id="PS50966"/>
    </source>
</evidence>
<gene>
    <name evidence="3" type="ORF">ACFSFY_02255</name>
</gene>
<sequence length="296" mass="34101">MNIHSFENEVSKKIVDRGLDYYENGNILVKEFQGNNTYSFLVSGTTNYRVNVRIDDNGSILYSICGCPYDMGNVCKHEVAVYYDLREISVVKNENKPERQSDLKEALSHLTKEKLIEVLMDLSSKDLVLKNHLLDHYCKEDPSFVIDTCKNLIDETIEEYAGEDKYISSRDVPFFVDEIEDVLDIVKDQKEHLLALFLAGMLLEKSMGVFRYSDDADGELANLIDRTLESIKEIAVKVVALNEQEKFMSKIFALSDSPVFEGWEDYRNELLAICQEFSSNEILRLRLTRKMESLLL</sequence>
<protein>
    <submittedName>
        <fullName evidence="3">SWIM zinc finger domain-containing protein</fullName>
    </submittedName>
</protein>
<keyword evidence="1" id="KW-0479">Metal-binding</keyword>
<accession>A0ABW4SC43</accession>
<reference evidence="4" key="1">
    <citation type="journal article" date="2019" name="Int. J. Syst. Evol. Microbiol.">
        <title>The Global Catalogue of Microorganisms (GCM) 10K type strain sequencing project: providing services to taxonomists for standard genome sequencing and annotation.</title>
        <authorList>
            <consortium name="The Broad Institute Genomics Platform"/>
            <consortium name="The Broad Institute Genome Sequencing Center for Infectious Disease"/>
            <person name="Wu L."/>
            <person name="Ma J."/>
        </authorList>
    </citation>
    <scope>NUCLEOTIDE SEQUENCE [LARGE SCALE GENOMIC DNA]</scope>
    <source>
        <strain evidence="4">CGMCC 4.7177</strain>
    </source>
</reference>
<comment type="caution">
    <text evidence="3">The sequence shown here is derived from an EMBL/GenBank/DDBJ whole genome shotgun (WGS) entry which is preliminary data.</text>
</comment>
<dbReference type="EMBL" id="JBHUGI010000004">
    <property type="protein sequence ID" value="MFD1926898.1"/>
    <property type="molecule type" value="Genomic_DNA"/>
</dbReference>
<keyword evidence="1" id="KW-0862">Zinc</keyword>
<evidence type="ECO:0000313" key="3">
    <source>
        <dbReference type="EMBL" id="MFD1926898.1"/>
    </source>
</evidence>
<dbReference type="InterPro" id="IPR007527">
    <property type="entry name" value="Znf_SWIM"/>
</dbReference>
<keyword evidence="1" id="KW-0863">Zinc-finger</keyword>